<comment type="caution">
    <text evidence="1">The sequence shown here is derived from an EMBL/GenBank/DDBJ whole genome shotgun (WGS) entry which is preliminary data.</text>
</comment>
<organism evidence="1">
    <name type="scientific">bioreactor metagenome</name>
    <dbReference type="NCBI Taxonomy" id="1076179"/>
    <lineage>
        <taxon>unclassified sequences</taxon>
        <taxon>metagenomes</taxon>
        <taxon>ecological metagenomes</taxon>
    </lineage>
</organism>
<dbReference type="EMBL" id="VSSQ01066890">
    <property type="protein sequence ID" value="MPN19346.1"/>
    <property type="molecule type" value="Genomic_DNA"/>
</dbReference>
<dbReference type="Pfam" id="PF20092">
    <property type="entry name" value="DUF6483"/>
    <property type="match status" value="1"/>
</dbReference>
<dbReference type="AlphaFoldDB" id="A0A645FZK1"/>
<accession>A0A645FZK1</accession>
<name>A0A645FZK1_9ZZZZ</name>
<gene>
    <name evidence="1" type="ORF">SDC9_166714</name>
</gene>
<reference evidence="1" key="1">
    <citation type="submission" date="2019-08" db="EMBL/GenBank/DDBJ databases">
        <authorList>
            <person name="Kucharzyk K."/>
            <person name="Murdoch R.W."/>
            <person name="Higgins S."/>
            <person name="Loffler F."/>
        </authorList>
    </citation>
    <scope>NUCLEOTIDE SEQUENCE</scope>
</reference>
<proteinExistence type="predicted"/>
<sequence>MIQEDYFIKLIKDCIKFFAKLVFNNSIEEIEEQVSQSEMDDLNIYLNLYDDGKVDEAKELMRNSSKSNQFDTAKVGILFFRKINEYSNQELLDKNYSRNMLKKDISDFMNSYGYGDIVNIYFGNLK</sequence>
<protein>
    <submittedName>
        <fullName evidence="1">Uncharacterized protein</fullName>
    </submittedName>
</protein>
<evidence type="ECO:0000313" key="1">
    <source>
        <dbReference type="EMBL" id="MPN19346.1"/>
    </source>
</evidence>
<dbReference type="InterPro" id="IPR045507">
    <property type="entry name" value="DUF6483"/>
</dbReference>